<keyword evidence="5" id="KW-0804">Transcription</keyword>
<dbReference type="InterPro" id="IPR049166">
    <property type="entry name" value="GH39_cat"/>
</dbReference>
<evidence type="ECO:0000256" key="3">
    <source>
        <dbReference type="ARBA" id="ARBA00023015"/>
    </source>
</evidence>
<dbReference type="InterPro" id="IPR018060">
    <property type="entry name" value="HTH_AraC"/>
</dbReference>
<reference evidence="8 9" key="1">
    <citation type="submission" date="2016-11" db="EMBL/GenBank/DDBJ databases">
        <authorList>
            <person name="Jaros S."/>
            <person name="Januszkiewicz K."/>
            <person name="Wedrychowicz H."/>
        </authorList>
    </citation>
    <scope>NUCLEOTIDE SEQUENCE [LARGE SCALE GENOMIC DNA]</scope>
    <source>
        <strain evidence="8 9">DSM 6191</strain>
    </source>
</reference>
<keyword evidence="2" id="KW-0378">Hydrolase</keyword>
<dbReference type="PANTHER" id="PTHR43280">
    <property type="entry name" value="ARAC-FAMILY TRANSCRIPTIONAL REGULATOR"/>
    <property type="match status" value="1"/>
</dbReference>
<evidence type="ECO:0000313" key="9">
    <source>
        <dbReference type="Proteomes" id="UP000184241"/>
    </source>
</evidence>
<dbReference type="RefSeq" id="WP_073022251.1">
    <property type="nucleotide sequence ID" value="NZ_FQXU01000015.1"/>
</dbReference>
<dbReference type="AlphaFoldDB" id="A0A1M6BN70"/>
<keyword evidence="4" id="KW-0238">DNA-binding</keyword>
<keyword evidence="6" id="KW-0326">Glycosidase</keyword>
<dbReference type="SMART" id="SM00342">
    <property type="entry name" value="HTH_ARAC"/>
    <property type="match status" value="1"/>
</dbReference>
<evidence type="ECO:0000313" key="8">
    <source>
        <dbReference type="EMBL" id="SHI49983.1"/>
    </source>
</evidence>
<dbReference type="Proteomes" id="UP000184241">
    <property type="component" value="Unassembled WGS sequence"/>
</dbReference>
<protein>
    <submittedName>
        <fullName evidence="8">Beta-xylosidase</fullName>
    </submittedName>
</protein>
<dbReference type="PROSITE" id="PS00041">
    <property type="entry name" value="HTH_ARAC_FAMILY_1"/>
    <property type="match status" value="1"/>
</dbReference>
<dbReference type="SUPFAM" id="SSF51445">
    <property type="entry name" value="(Trans)glycosidases"/>
    <property type="match status" value="1"/>
</dbReference>
<dbReference type="GO" id="GO:0003700">
    <property type="term" value="F:DNA-binding transcription factor activity"/>
    <property type="evidence" value="ECO:0007669"/>
    <property type="project" value="InterPro"/>
</dbReference>
<dbReference type="GO" id="GO:0004553">
    <property type="term" value="F:hydrolase activity, hydrolyzing O-glycosyl compounds"/>
    <property type="evidence" value="ECO:0007669"/>
    <property type="project" value="InterPro"/>
</dbReference>
<organism evidence="8 9">
    <name type="scientific">Clostridium intestinale DSM 6191</name>
    <dbReference type="NCBI Taxonomy" id="1121320"/>
    <lineage>
        <taxon>Bacteria</taxon>
        <taxon>Bacillati</taxon>
        <taxon>Bacillota</taxon>
        <taxon>Clostridia</taxon>
        <taxon>Eubacteriales</taxon>
        <taxon>Clostridiaceae</taxon>
        <taxon>Clostridium</taxon>
    </lineage>
</organism>
<accession>A0A1M6BN70</accession>
<dbReference type="Gene3D" id="1.10.10.60">
    <property type="entry name" value="Homeodomain-like"/>
    <property type="match status" value="2"/>
</dbReference>
<dbReference type="InterPro" id="IPR018062">
    <property type="entry name" value="HTH_AraC-typ_CS"/>
</dbReference>
<evidence type="ECO:0000256" key="5">
    <source>
        <dbReference type="ARBA" id="ARBA00023163"/>
    </source>
</evidence>
<evidence type="ECO:0000256" key="1">
    <source>
        <dbReference type="ARBA" id="ARBA00008875"/>
    </source>
</evidence>
<dbReference type="InterPro" id="IPR000514">
    <property type="entry name" value="Glyco_hydro_39"/>
</dbReference>
<dbReference type="Pfam" id="PF12833">
    <property type="entry name" value="HTH_18"/>
    <property type="match status" value="1"/>
</dbReference>
<dbReference type="PRINTS" id="PR00745">
    <property type="entry name" value="GLHYDRLASE39"/>
</dbReference>
<dbReference type="EMBL" id="FQXU01000015">
    <property type="protein sequence ID" value="SHI49983.1"/>
    <property type="molecule type" value="Genomic_DNA"/>
</dbReference>
<dbReference type="Gene3D" id="3.20.20.80">
    <property type="entry name" value="Glycosidases"/>
    <property type="match status" value="1"/>
</dbReference>
<dbReference type="PROSITE" id="PS01124">
    <property type="entry name" value="HTH_ARAC_FAMILY_2"/>
    <property type="match status" value="1"/>
</dbReference>
<dbReference type="InterPro" id="IPR017853">
    <property type="entry name" value="GH"/>
</dbReference>
<proteinExistence type="inferred from homology"/>
<dbReference type="SUPFAM" id="SSF46689">
    <property type="entry name" value="Homeodomain-like"/>
    <property type="match status" value="2"/>
</dbReference>
<evidence type="ECO:0000256" key="4">
    <source>
        <dbReference type="ARBA" id="ARBA00023125"/>
    </source>
</evidence>
<dbReference type="GO" id="GO:0043565">
    <property type="term" value="F:sequence-specific DNA binding"/>
    <property type="evidence" value="ECO:0007669"/>
    <property type="project" value="InterPro"/>
</dbReference>
<keyword evidence="3" id="KW-0805">Transcription regulation</keyword>
<dbReference type="InterPro" id="IPR009057">
    <property type="entry name" value="Homeodomain-like_sf"/>
</dbReference>
<dbReference type="Gene3D" id="2.60.40.1500">
    <property type="entry name" value="Glycosyl hydrolase domain, family 39"/>
    <property type="match status" value="1"/>
</dbReference>
<dbReference type="SUPFAM" id="SSF51011">
    <property type="entry name" value="Glycosyl hydrolase domain"/>
    <property type="match status" value="1"/>
</dbReference>
<comment type="similarity">
    <text evidence="1">Belongs to the glycosyl hydrolase 39 family.</text>
</comment>
<sequence length="816" mass="96584">MIFEKTSDIPISITSYGVTKSQYYFNKELKLIFILKGKINVTTNSNLYNLSEGTVFLLNNESLCLLEPLEENVIITLNIDSNYFNNYYKDFSEIRFYLNTKEDKSFWRMLLKIIESFIKKEKSYALEIKKRVLDLILVFTTKYIDEKEYIKSNSQIEDKRIEKLINFINIHYKEKLTLNDLAEEVNLNPQYLSRYFSKHMGLTLNDFISNVRLKESLKDLKSEKNKITYVALENGFPNLKSYFKVFKEKYNTTPSIYRKNIHNTNPIKINNPKSNINLEDIEIIDLIKRYCSNEDKENIVNEKYSINCEKTIGDIKDSWNKIICFGRASEGLRAEWRQQLRAIQEEIPFKYIRFHGIFSDDMMIYNENSNGEVELNFSYIDELIDFLLEVKLKPFIELSYMPESLASEKKYMFNWKANISYPKSLDKWESLVRNFTKHLINRYGIDEVTSWYFEIWDNFTIEKSVSKKTLEFFKRTYSAVKKVNSKLKVGGINNFIEILINTDILKMYNDFFLKENIELDFISLKIYSIKPKNNTDLVTIFKNSGIDSDGKLILQDSANECVYAEEMYISENLDKLMKVLDNFPALKKQIFITEWNLNADPRDLVHDTCFKASYLVKNVVENFNKVDGMGYWTFTDIFEEVKTSYDTFHGGLGFVTSNGLKKPIYNSYKLLKKLGSQIIEKGEDFIVTKNSKGVIQILAYNYCHFKNEDIKYNEKEVLSDRYSIFKEKIRNIKITLLGVNGNITKKIYRINQENGSVYDEWIKIGWQKNIYQEELDYLKQKSIYGYKREYVFCENDLEIYENMQPHEVMLIEVVRE</sequence>
<evidence type="ECO:0000256" key="2">
    <source>
        <dbReference type="ARBA" id="ARBA00022801"/>
    </source>
</evidence>
<evidence type="ECO:0000256" key="6">
    <source>
        <dbReference type="ARBA" id="ARBA00023295"/>
    </source>
</evidence>
<gene>
    <name evidence="8" type="ORF">SAMN02745941_03899</name>
</gene>
<name>A0A1M6BN70_9CLOT</name>
<dbReference type="PANTHER" id="PTHR43280:SF2">
    <property type="entry name" value="HTH-TYPE TRANSCRIPTIONAL REGULATOR EXSA"/>
    <property type="match status" value="1"/>
</dbReference>
<feature type="domain" description="HTH araC/xylS-type" evidence="7">
    <location>
        <begin position="162"/>
        <end position="260"/>
    </location>
</feature>
<evidence type="ECO:0000259" key="7">
    <source>
        <dbReference type="PROSITE" id="PS01124"/>
    </source>
</evidence>
<dbReference type="GO" id="GO:0005975">
    <property type="term" value="P:carbohydrate metabolic process"/>
    <property type="evidence" value="ECO:0007669"/>
    <property type="project" value="InterPro"/>
</dbReference>
<dbReference type="Pfam" id="PF01229">
    <property type="entry name" value="Glyco_hydro_39"/>
    <property type="match status" value="1"/>
</dbReference>